<evidence type="ECO:0000313" key="1">
    <source>
        <dbReference type="EMBL" id="GFS01232.1"/>
    </source>
</evidence>
<evidence type="ECO:0000313" key="2">
    <source>
        <dbReference type="Proteomes" id="UP000762676"/>
    </source>
</evidence>
<dbReference type="AlphaFoldDB" id="A0AAV4HTQ3"/>
<name>A0AAV4HTQ3_9GAST</name>
<accession>A0AAV4HTQ3</accession>
<proteinExistence type="predicted"/>
<organism evidence="1 2">
    <name type="scientific">Elysia marginata</name>
    <dbReference type="NCBI Taxonomy" id="1093978"/>
    <lineage>
        <taxon>Eukaryota</taxon>
        <taxon>Metazoa</taxon>
        <taxon>Spiralia</taxon>
        <taxon>Lophotrochozoa</taxon>
        <taxon>Mollusca</taxon>
        <taxon>Gastropoda</taxon>
        <taxon>Heterobranchia</taxon>
        <taxon>Euthyneura</taxon>
        <taxon>Panpulmonata</taxon>
        <taxon>Sacoglossa</taxon>
        <taxon>Placobranchoidea</taxon>
        <taxon>Plakobranchidae</taxon>
        <taxon>Elysia</taxon>
    </lineage>
</organism>
<evidence type="ECO:0008006" key="3">
    <source>
        <dbReference type="Google" id="ProtNLM"/>
    </source>
</evidence>
<protein>
    <recommendedName>
        <fullName evidence="3">PH domain-containing protein</fullName>
    </recommendedName>
</protein>
<sequence>MSTICDISSANMHHSELGYRIDRKEDTRRAYDIISQTSGEERRRQWVRFFERESYRQYYLLWKSRQFSETQVSNDN</sequence>
<dbReference type="Proteomes" id="UP000762676">
    <property type="component" value="Unassembled WGS sequence"/>
</dbReference>
<comment type="caution">
    <text evidence="1">The sequence shown here is derived from an EMBL/GenBank/DDBJ whole genome shotgun (WGS) entry which is preliminary data.</text>
</comment>
<reference evidence="1 2" key="1">
    <citation type="journal article" date="2021" name="Elife">
        <title>Chloroplast acquisition without the gene transfer in kleptoplastic sea slugs, Plakobranchus ocellatus.</title>
        <authorList>
            <person name="Maeda T."/>
            <person name="Takahashi S."/>
            <person name="Yoshida T."/>
            <person name="Shimamura S."/>
            <person name="Takaki Y."/>
            <person name="Nagai Y."/>
            <person name="Toyoda A."/>
            <person name="Suzuki Y."/>
            <person name="Arimoto A."/>
            <person name="Ishii H."/>
            <person name="Satoh N."/>
            <person name="Nishiyama T."/>
            <person name="Hasebe M."/>
            <person name="Maruyama T."/>
            <person name="Minagawa J."/>
            <person name="Obokata J."/>
            <person name="Shigenobu S."/>
        </authorList>
    </citation>
    <scope>NUCLEOTIDE SEQUENCE [LARGE SCALE GENOMIC DNA]</scope>
</reference>
<dbReference type="EMBL" id="BMAT01005872">
    <property type="protein sequence ID" value="GFS01232.1"/>
    <property type="molecule type" value="Genomic_DNA"/>
</dbReference>
<gene>
    <name evidence="1" type="ORF">ElyMa_002833700</name>
</gene>
<keyword evidence="2" id="KW-1185">Reference proteome</keyword>